<dbReference type="GeneID" id="5486479"/>
<dbReference type="Proteomes" id="UP000001312">
    <property type="component" value="Unassembled WGS sequence"/>
</dbReference>
<dbReference type="AlphaFoldDB" id="A7EUX5"/>
<organism evidence="1 2">
    <name type="scientific">Sclerotinia sclerotiorum (strain ATCC 18683 / 1980 / Ss-1)</name>
    <name type="common">White mold</name>
    <name type="synonym">Whetzelinia sclerotiorum</name>
    <dbReference type="NCBI Taxonomy" id="665079"/>
    <lineage>
        <taxon>Eukaryota</taxon>
        <taxon>Fungi</taxon>
        <taxon>Dikarya</taxon>
        <taxon>Ascomycota</taxon>
        <taxon>Pezizomycotina</taxon>
        <taxon>Leotiomycetes</taxon>
        <taxon>Helotiales</taxon>
        <taxon>Sclerotiniaceae</taxon>
        <taxon>Sclerotinia</taxon>
    </lineage>
</organism>
<name>A7EUX5_SCLS1</name>
<protein>
    <submittedName>
        <fullName evidence="1">Uncharacterized protein</fullName>
    </submittedName>
</protein>
<dbReference type="EMBL" id="CH476632">
    <property type="protein sequence ID" value="EDN93267.1"/>
    <property type="molecule type" value="Genomic_DNA"/>
</dbReference>
<dbReference type="InParanoid" id="A7EUX5"/>
<accession>A7EUX5</accession>
<evidence type="ECO:0000313" key="2">
    <source>
        <dbReference type="Proteomes" id="UP000001312"/>
    </source>
</evidence>
<dbReference type="RefSeq" id="XP_001590368.1">
    <property type="nucleotide sequence ID" value="XM_001590318.1"/>
</dbReference>
<dbReference type="KEGG" id="ssl:SS1G_09133"/>
<sequence>MSPNYNAFTSNKLLFLTSGCPRIASSMVYLNNTVVHPGSETYRPYVTK</sequence>
<proteinExistence type="predicted"/>
<gene>
    <name evidence="1" type="ORF">SS1G_09133</name>
</gene>
<evidence type="ECO:0000313" key="1">
    <source>
        <dbReference type="EMBL" id="EDN93267.1"/>
    </source>
</evidence>
<reference evidence="2" key="1">
    <citation type="journal article" date="2011" name="PLoS Genet.">
        <title>Genomic analysis of the necrotrophic fungal pathogens Sclerotinia sclerotiorum and Botrytis cinerea.</title>
        <authorList>
            <person name="Amselem J."/>
            <person name="Cuomo C.A."/>
            <person name="van Kan J.A."/>
            <person name="Viaud M."/>
            <person name="Benito E.P."/>
            <person name="Couloux A."/>
            <person name="Coutinho P.M."/>
            <person name="de Vries R.P."/>
            <person name="Dyer P.S."/>
            <person name="Fillinger S."/>
            <person name="Fournier E."/>
            <person name="Gout L."/>
            <person name="Hahn M."/>
            <person name="Kohn L."/>
            <person name="Lapalu N."/>
            <person name="Plummer K.M."/>
            <person name="Pradier J.M."/>
            <person name="Quevillon E."/>
            <person name="Sharon A."/>
            <person name="Simon A."/>
            <person name="ten Have A."/>
            <person name="Tudzynski B."/>
            <person name="Tudzynski P."/>
            <person name="Wincker P."/>
            <person name="Andrew M."/>
            <person name="Anthouard V."/>
            <person name="Beever R.E."/>
            <person name="Beffa R."/>
            <person name="Benoit I."/>
            <person name="Bouzid O."/>
            <person name="Brault B."/>
            <person name="Chen Z."/>
            <person name="Choquer M."/>
            <person name="Collemare J."/>
            <person name="Cotton P."/>
            <person name="Danchin E.G."/>
            <person name="Da Silva C."/>
            <person name="Gautier A."/>
            <person name="Giraud C."/>
            <person name="Giraud T."/>
            <person name="Gonzalez C."/>
            <person name="Grossetete S."/>
            <person name="Guldener U."/>
            <person name="Henrissat B."/>
            <person name="Howlett B.J."/>
            <person name="Kodira C."/>
            <person name="Kretschmer M."/>
            <person name="Lappartient A."/>
            <person name="Leroch M."/>
            <person name="Levis C."/>
            <person name="Mauceli E."/>
            <person name="Neuveglise C."/>
            <person name="Oeser B."/>
            <person name="Pearson M."/>
            <person name="Poulain J."/>
            <person name="Poussereau N."/>
            <person name="Quesneville H."/>
            <person name="Rascle C."/>
            <person name="Schumacher J."/>
            <person name="Segurens B."/>
            <person name="Sexton A."/>
            <person name="Silva E."/>
            <person name="Sirven C."/>
            <person name="Soanes D.M."/>
            <person name="Talbot N.J."/>
            <person name="Templeton M."/>
            <person name="Yandava C."/>
            <person name="Yarden O."/>
            <person name="Zeng Q."/>
            <person name="Rollins J.A."/>
            <person name="Lebrun M.H."/>
            <person name="Dickman M."/>
        </authorList>
    </citation>
    <scope>NUCLEOTIDE SEQUENCE [LARGE SCALE GENOMIC DNA]</scope>
    <source>
        <strain evidence="2">ATCC 18683 / 1980 / Ss-1</strain>
    </source>
</reference>
<keyword evidence="2" id="KW-1185">Reference proteome</keyword>